<dbReference type="InterPro" id="IPR002060">
    <property type="entry name" value="Squ/phyt_synthse"/>
</dbReference>
<proteinExistence type="predicted"/>
<dbReference type="InterPro" id="IPR044844">
    <property type="entry name" value="Trans_IPPS_euk-type"/>
</dbReference>
<dbReference type="Pfam" id="PF00494">
    <property type="entry name" value="SQS_PSY"/>
    <property type="match status" value="1"/>
</dbReference>
<dbReference type="Proteomes" id="UP000198823">
    <property type="component" value="Unassembled WGS sequence"/>
</dbReference>
<reference evidence="2 3" key="1">
    <citation type="submission" date="2016-10" db="EMBL/GenBank/DDBJ databases">
        <authorList>
            <person name="de Groot N.N."/>
        </authorList>
    </citation>
    <scope>NUCLEOTIDE SEQUENCE [LARGE SCALE GENOMIC DNA]</scope>
    <source>
        <strain evidence="2 3">CGMCC 1.6762</strain>
    </source>
</reference>
<accession>A0A1G6XXK8</accession>
<name>A0A1G6XXK8_9BACL</name>
<dbReference type="GO" id="GO:0045338">
    <property type="term" value="P:farnesyl diphosphate metabolic process"/>
    <property type="evidence" value="ECO:0007669"/>
    <property type="project" value="InterPro"/>
</dbReference>
<dbReference type="Gene3D" id="1.10.600.10">
    <property type="entry name" value="Farnesyl Diphosphate Synthase"/>
    <property type="match status" value="1"/>
</dbReference>
<dbReference type="RefSeq" id="WP_092093370.1">
    <property type="nucleotide sequence ID" value="NZ_FNAR01000001.1"/>
</dbReference>
<dbReference type="OrthoDB" id="9787280at2"/>
<protein>
    <submittedName>
        <fullName evidence="2">Farnesyl-diphosphate farnesyltransferase</fullName>
    </submittedName>
    <submittedName>
        <fullName evidence="1">Phytoene/squalene synthase family protein</fullName>
    </submittedName>
</protein>
<dbReference type="STRING" id="426756.SAMN04488126_101223"/>
<evidence type="ECO:0000313" key="4">
    <source>
        <dbReference type="Proteomes" id="UP000272481"/>
    </source>
</evidence>
<evidence type="ECO:0000313" key="3">
    <source>
        <dbReference type="Proteomes" id="UP000198823"/>
    </source>
</evidence>
<dbReference type="InterPro" id="IPR008949">
    <property type="entry name" value="Isoprenoid_synthase_dom_sf"/>
</dbReference>
<dbReference type="EMBL" id="FNAR01000001">
    <property type="protein sequence ID" value="SDD82830.1"/>
    <property type="molecule type" value="Genomic_DNA"/>
</dbReference>
<evidence type="ECO:0000313" key="2">
    <source>
        <dbReference type="EMBL" id="SDD82830.1"/>
    </source>
</evidence>
<dbReference type="Proteomes" id="UP000272481">
    <property type="component" value="Unassembled WGS sequence"/>
</dbReference>
<dbReference type="AlphaFoldDB" id="A0A1G6XXK8"/>
<evidence type="ECO:0000313" key="1">
    <source>
        <dbReference type="EMBL" id="RSK25147.1"/>
    </source>
</evidence>
<keyword evidence="4" id="KW-1185">Reference proteome</keyword>
<gene>
    <name evidence="1" type="ORF">EJA12_12510</name>
    <name evidence="2" type="ORF">SAMN04488126_101223</name>
</gene>
<dbReference type="PANTHER" id="PTHR11626">
    <property type="entry name" value="FARNESYL-DIPHOSPHATE FARNESYLTRANSFERASE"/>
    <property type="match status" value="1"/>
</dbReference>
<dbReference type="GO" id="GO:0051996">
    <property type="term" value="F:squalene synthase [NAD(P)H] activity"/>
    <property type="evidence" value="ECO:0007669"/>
    <property type="project" value="InterPro"/>
</dbReference>
<organism evidence="2 3">
    <name type="scientific">Bhargavaea beijingensis</name>
    <dbReference type="NCBI Taxonomy" id="426756"/>
    <lineage>
        <taxon>Bacteria</taxon>
        <taxon>Bacillati</taxon>
        <taxon>Bacillota</taxon>
        <taxon>Bacilli</taxon>
        <taxon>Bacillales</taxon>
        <taxon>Caryophanaceae</taxon>
        <taxon>Bhargavaea</taxon>
    </lineage>
</organism>
<reference evidence="1 4" key="2">
    <citation type="submission" date="2018-12" db="EMBL/GenBank/DDBJ databases">
        <title>Comparitive functional genomics of dry heat resistant strains isolated from the viking spacecraft.</title>
        <authorList>
            <person name="Seuylemezian A."/>
            <person name="Vaishampayan P."/>
        </authorList>
    </citation>
    <scope>NUCLEOTIDE SEQUENCE [LARGE SCALE GENOMIC DNA]</scope>
    <source>
        <strain evidence="1 4">M6-11</strain>
    </source>
</reference>
<dbReference type="EMBL" id="RWGW01000020">
    <property type="protein sequence ID" value="RSK25147.1"/>
    <property type="molecule type" value="Genomic_DNA"/>
</dbReference>
<keyword evidence="2" id="KW-0808">Transferase</keyword>
<dbReference type="PANTHER" id="PTHR11626:SF2">
    <property type="entry name" value="SQUALENE SYNTHASE"/>
    <property type="match status" value="1"/>
</dbReference>
<sequence>MSGFPKEAMRVLKETSRTFYIPITFLQKELKASVASAYLVFRAIDEIEDHEEIGNELKHSLLMQVSELFGQPFDNERYLGILGPVSERMPEVTLKLADWMEACPDAVRPRVADAAREMSEGMAKWAKAGWKIRTREDLDDYTYYVAGLVGVLLSDLWGHYAGEKTDRQLAIGYGRGLQAVNILRNEKEDLDERGVRFVPDGWTRDDLFRYAEDNLAKADEYMKALRSKSVILFCRLPLALAHKTLGALKEGREKMSRDEVVRTVEEVRVEPAKTKGGVGIGGLD</sequence>
<dbReference type="SUPFAM" id="SSF48576">
    <property type="entry name" value="Terpenoid synthases"/>
    <property type="match status" value="1"/>
</dbReference>